<evidence type="ECO:0000256" key="4">
    <source>
        <dbReference type="ARBA" id="ARBA00040565"/>
    </source>
</evidence>
<dbReference type="SUPFAM" id="SSF52166">
    <property type="entry name" value="Ribosomal protein L4"/>
    <property type="match status" value="1"/>
</dbReference>
<dbReference type="EMBL" id="LPNM01000011">
    <property type="protein sequence ID" value="OEJ80870.1"/>
    <property type="molecule type" value="Genomic_DNA"/>
</dbReference>
<dbReference type="Gene3D" id="3.40.1370.10">
    <property type="match status" value="1"/>
</dbReference>
<evidence type="ECO:0000313" key="7">
    <source>
        <dbReference type="Proteomes" id="UP000095728"/>
    </source>
</evidence>
<keyword evidence="2 6" id="KW-0689">Ribosomal protein</keyword>
<dbReference type="GO" id="GO:0003735">
    <property type="term" value="F:structural constituent of ribosome"/>
    <property type="evidence" value="ECO:0007669"/>
    <property type="project" value="InterPro"/>
</dbReference>
<dbReference type="Pfam" id="PF00573">
    <property type="entry name" value="Ribosomal_L4"/>
    <property type="match status" value="1"/>
</dbReference>
<dbReference type="PANTHER" id="PTHR10746">
    <property type="entry name" value="50S RIBOSOMAL PROTEIN L4"/>
    <property type="match status" value="1"/>
</dbReference>
<proteinExistence type="inferred from homology"/>
<protein>
    <recommendedName>
        <fullName evidence="4">Large ribosomal subunit protein uL4m</fullName>
    </recommendedName>
</protein>
<dbReference type="STRING" id="56408.A0A1E5R1U3"/>
<dbReference type="InterPro" id="IPR023574">
    <property type="entry name" value="Ribosomal_uL4_dom_sf"/>
</dbReference>
<evidence type="ECO:0000256" key="3">
    <source>
        <dbReference type="ARBA" id="ARBA00023274"/>
    </source>
</evidence>
<dbReference type="FunCoup" id="A0A1E5R1U3">
    <property type="interactions" value="344"/>
</dbReference>
<reference evidence="7" key="1">
    <citation type="journal article" date="2016" name="Genome Announc.">
        <title>Genome sequences of three species of Hanseniaspora isolated from spontaneous wine fermentations.</title>
        <authorList>
            <person name="Sternes P.R."/>
            <person name="Lee D."/>
            <person name="Kutyna D.R."/>
            <person name="Borneman A.R."/>
        </authorList>
    </citation>
    <scope>NUCLEOTIDE SEQUENCE [LARGE SCALE GENOMIC DNA]</scope>
    <source>
        <strain evidence="7">AWRI3579</strain>
    </source>
</reference>
<dbReference type="PANTHER" id="PTHR10746:SF6">
    <property type="entry name" value="LARGE RIBOSOMAL SUBUNIT PROTEIN UL4M"/>
    <property type="match status" value="1"/>
</dbReference>
<accession>A0A1E5R1U3</accession>
<evidence type="ECO:0000256" key="2">
    <source>
        <dbReference type="ARBA" id="ARBA00022980"/>
    </source>
</evidence>
<comment type="caution">
    <text evidence="6">The sequence shown here is derived from an EMBL/GenBank/DDBJ whole genome shotgun (WGS) entry which is preliminary data.</text>
</comment>
<name>A0A1E5R1U3_9ASCO</name>
<comment type="similarity">
    <text evidence="1">Belongs to the universal ribosomal protein uL4 family.</text>
</comment>
<dbReference type="InterPro" id="IPR013005">
    <property type="entry name" value="Ribosomal_uL4-like"/>
</dbReference>
<dbReference type="OrthoDB" id="275876at2759"/>
<dbReference type="AlphaFoldDB" id="A0A1E5R1U3"/>
<dbReference type="InParanoid" id="A0A1E5R1U3"/>
<gene>
    <name evidence="6" type="ORF">AWRI3579_g4166</name>
</gene>
<evidence type="ECO:0000256" key="5">
    <source>
        <dbReference type="SAM" id="MobiDB-lite"/>
    </source>
</evidence>
<dbReference type="GO" id="GO:0006412">
    <property type="term" value="P:translation"/>
    <property type="evidence" value="ECO:0007669"/>
    <property type="project" value="InterPro"/>
</dbReference>
<keyword evidence="7" id="KW-1185">Reference proteome</keyword>
<evidence type="ECO:0000256" key="1">
    <source>
        <dbReference type="ARBA" id="ARBA00010528"/>
    </source>
</evidence>
<dbReference type="GO" id="GO:1990904">
    <property type="term" value="C:ribonucleoprotein complex"/>
    <property type="evidence" value="ECO:0007669"/>
    <property type="project" value="UniProtKB-KW"/>
</dbReference>
<feature type="region of interest" description="Disordered" evidence="5">
    <location>
        <begin position="118"/>
        <end position="152"/>
    </location>
</feature>
<sequence>MLKTSCTKASSPRSLQLISQSVLKRCQSTIQQAPNASSPAEAHVKLNKLPHAAVPPSYTLATTKSFPSLEPLSFVPVPSSFLAAPLRRDILWKAVVFENDNKRTGNIVIGRSDNGYSRRKLHKQKGTGKARVGDANSPIRMGGGRAFGRREPNNPHTDLPYKVYQQAFNVALSHQYREGKLTVIGNTEVLGNDQGVHECDTVEMDIVPNQDLSTNVHEEGELIFENFLRKHNLKNVKHILFITNEFPENLHSLIDEKYGKKITIMSKEFVGINDILKANRVFVELPALEYLAVMNHVE</sequence>
<dbReference type="Proteomes" id="UP000095728">
    <property type="component" value="Unassembled WGS sequence"/>
</dbReference>
<organism evidence="6 7">
    <name type="scientific">Hanseniaspora osmophila</name>
    <dbReference type="NCBI Taxonomy" id="56408"/>
    <lineage>
        <taxon>Eukaryota</taxon>
        <taxon>Fungi</taxon>
        <taxon>Dikarya</taxon>
        <taxon>Ascomycota</taxon>
        <taxon>Saccharomycotina</taxon>
        <taxon>Saccharomycetes</taxon>
        <taxon>Saccharomycodales</taxon>
        <taxon>Saccharomycodaceae</taxon>
        <taxon>Hanseniaspora</taxon>
    </lineage>
</organism>
<keyword evidence="3" id="KW-0687">Ribonucleoprotein</keyword>
<feature type="compositionally biased region" description="Basic residues" evidence="5">
    <location>
        <begin position="118"/>
        <end position="128"/>
    </location>
</feature>
<dbReference type="GO" id="GO:0005840">
    <property type="term" value="C:ribosome"/>
    <property type="evidence" value="ECO:0007669"/>
    <property type="project" value="UniProtKB-KW"/>
</dbReference>
<evidence type="ECO:0000313" key="6">
    <source>
        <dbReference type="EMBL" id="OEJ80870.1"/>
    </source>
</evidence>
<dbReference type="InterPro" id="IPR002136">
    <property type="entry name" value="Ribosomal_uL4"/>
</dbReference>